<dbReference type="AlphaFoldDB" id="A0A0E3STQ0"/>
<dbReference type="Proteomes" id="UP000033048">
    <property type="component" value="Chromosome"/>
</dbReference>
<dbReference type="RefSeq" id="WP_048206124.1">
    <property type="nucleotide sequence ID" value="NZ_CP009518.1"/>
</dbReference>
<dbReference type="GeneID" id="24894653"/>
<evidence type="ECO:0000313" key="2">
    <source>
        <dbReference type="EMBL" id="AKB86117.1"/>
    </source>
</evidence>
<proteinExistence type="predicted"/>
<accession>A0A0E3STQ0</accession>
<keyword evidence="1" id="KW-1133">Transmembrane helix</keyword>
<sequence length="122" mass="12509">MNKKIETVLGIAGGTLAIIVAAFMFAVTVVGIRPGGSGFGYAVPTVLGISDPEIIMSGYCVLIMILGAMGITGGLYAGKNDQMATILMLIPGIAGFVLLSVIWTPIGAMLILGGILTLRPEK</sequence>
<dbReference type="STRING" id="1434104.MCMEM_2064"/>
<protein>
    <recommendedName>
        <fullName evidence="4">DUF4064 domain-containing protein</fullName>
    </recommendedName>
</protein>
<gene>
    <name evidence="2" type="ORF">MCMEM_2064</name>
</gene>
<evidence type="ECO:0000313" key="3">
    <source>
        <dbReference type="Proteomes" id="UP000033048"/>
    </source>
</evidence>
<feature type="transmembrane region" description="Helical" evidence="1">
    <location>
        <begin position="7"/>
        <end position="34"/>
    </location>
</feature>
<feature type="transmembrane region" description="Helical" evidence="1">
    <location>
        <begin position="89"/>
        <end position="116"/>
    </location>
</feature>
<dbReference type="OrthoDB" id="142520at2157"/>
<reference evidence="2 3" key="1">
    <citation type="submission" date="2014-07" db="EMBL/GenBank/DDBJ databases">
        <title>Methanogenic archaea and the global carbon cycle.</title>
        <authorList>
            <person name="Henriksen J.R."/>
            <person name="Luke J."/>
            <person name="Reinhart S."/>
            <person name="Benedict M.N."/>
            <person name="Youngblut N.D."/>
            <person name="Metcalf M.E."/>
            <person name="Whitaker R.J."/>
            <person name="Metcalf W.W."/>
        </authorList>
    </citation>
    <scope>NUCLEOTIDE SEQUENCE [LARGE SCALE GENOMIC DNA]</scope>
    <source>
        <strain evidence="2 3">MM1</strain>
    </source>
</reference>
<dbReference type="KEGG" id="mmet:MCMEM_2064"/>
<keyword evidence="1" id="KW-0812">Transmembrane</keyword>
<feature type="transmembrane region" description="Helical" evidence="1">
    <location>
        <begin position="54"/>
        <end position="77"/>
    </location>
</feature>
<keyword evidence="3" id="KW-1185">Reference proteome</keyword>
<dbReference type="EMBL" id="CP009518">
    <property type="protein sequence ID" value="AKB86117.1"/>
    <property type="molecule type" value="Genomic_DNA"/>
</dbReference>
<name>A0A0E3STQ0_METMT</name>
<dbReference type="HOGENOM" id="CLU_2021533_0_0_2"/>
<evidence type="ECO:0008006" key="4">
    <source>
        <dbReference type="Google" id="ProtNLM"/>
    </source>
</evidence>
<evidence type="ECO:0000256" key="1">
    <source>
        <dbReference type="SAM" id="Phobius"/>
    </source>
</evidence>
<organism evidence="2 3">
    <name type="scientific">Methanococcoides methylutens MM1</name>
    <dbReference type="NCBI Taxonomy" id="1434104"/>
    <lineage>
        <taxon>Archaea</taxon>
        <taxon>Methanobacteriati</taxon>
        <taxon>Methanobacteriota</taxon>
        <taxon>Stenosarchaea group</taxon>
        <taxon>Methanomicrobia</taxon>
        <taxon>Methanosarcinales</taxon>
        <taxon>Methanosarcinaceae</taxon>
        <taxon>Methanococcoides</taxon>
    </lineage>
</organism>
<keyword evidence="1" id="KW-0472">Membrane</keyword>